<feature type="region of interest" description="Disordered" evidence="1">
    <location>
        <begin position="44"/>
        <end position="64"/>
    </location>
</feature>
<evidence type="ECO:0000256" key="1">
    <source>
        <dbReference type="SAM" id="MobiDB-lite"/>
    </source>
</evidence>
<dbReference type="Proteomes" id="UP000807115">
    <property type="component" value="Chromosome 1"/>
</dbReference>
<organism evidence="2 3">
    <name type="scientific">Sorghum bicolor</name>
    <name type="common">Sorghum</name>
    <name type="synonym">Sorghum vulgare</name>
    <dbReference type="NCBI Taxonomy" id="4558"/>
    <lineage>
        <taxon>Eukaryota</taxon>
        <taxon>Viridiplantae</taxon>
        <taxon>Streptophyta</taxon>
        <taxon>Embryophyta</taxon>
        <taxon>Tracheophyta</taxon>
        <taxon>Spermatophyta</taxon>
        <taxon>Magnoliopsida</taxon>
        <taxon>Liliopsida</taxon>
        <taxon>Poales</taxon>
        <taxon>Poaceae</taxon>
        <taxon>PACMAD clade</taxon>
        <taxon>Panicoideae</taxon>
        <taxon>Andropogonodae</taxon>
        <taxon>Andropogoneae</taxon>
        <taxon>Sorghinae</taxon>
        <taxon>Sorghum</taxon>
    </lineage>
</organism>
<evidence type="ECO:0000313" key="2">
    <source>
        <dbReference type="EMBL" id="KAG0551074.1"/>
    </source>
</evidence>
<comment type="caution">
    <text evidence="2">The sequence shown here is derived from an EMBL/GenBank/DDBJ whole genome shotgun (WGS) entry which is preliminary data.</text>
</comment>
<dbReference type="AlphaFoldDB" id="A0A921S461"/>
<proteinExistence type="predicted"/>
<name>A0A921S461_SORBI</name>
<evidence type="ECO:0000313" key="3">
    <source>
        <dbReference type="Proteomes" id="UP000807115"/>
    </source>
</evidence>
<gene>
    <name evidence="2" type="ORF">BDA96_01G392600</name>
</gene>
<accession>A0A921S461</accession>
<feature type="compositionally biased region" description="Basic residues" evidence="1">
    <location>
        <begin position="47"/>
        <end position="64"/>
    </location>
</feature>
<reference evidence="2" key="1">
    <citation type="journal article" date="2019" name="BMC Genomics">
        <title>A new reference genome for Sorghum bicolor reveals high levels of sequence similarity between sweet and grain genotypes: implications for the genetics of sugar metabolism.</title>
        <authorList>
            <person name="Cooper E.A."/>
            <person name="Brenton Z.W."/>
            <person name="Flinn B.S."/>
            <person name="Jenkins J."/>
            <person name="Shu S."/>
            <person name="Flowers D."/>
            <person name="Luo F."/>
            <person name="Wang Y."/>
            <person name="Xia P."/>
            <person name="Barry K."/>
            <person name="Daum C."/>
            <person name="Lipzen A."/>
            <person name="Yoshinaga Y."/>
            <person name="Schmutz J."/>
            <person name="Saski C."/>
            <person name="Vermerris W."/>
            <person name="Kresovich S."/>
        </authorList>
    </citation>
    <scope>NUCLEOTIDE SEQUENCE</scope>
</reference>
<protein>
    <submittedName>
        <fullName evidence="2">Uncharacterized protein</fullName>
    </submittedName>
</protein>
<reference evidence="2" key="2">
    <citation type="submission" date="2020-10" db="EMBL/GenBank/DDBJ databases">
        <authorList>
            <person name="Cooper E.A."/>
            <person name="Brenton Z.W."/>
            <person name="Flinn B.S."/>
            <person name="Jenkins J."/>
            <person name="Shu S."/>
            <person name="Flowers D."/>
            <person name="Luo F."/>
            <person name="Wang Y."/>
            <person name="Xia P."/>
            <person name="Barry K."/>
            <person name="Daum C."/>
            <person name="Lipzen A."/>
            <person name="Yoshinaga Y."/>
            <person name="Schmutz J."/>
            <person name="Saski C."/>
            <person name="Vermerris W."/>
            <person name="Kresovich S."/>
        </authorList>
    </citation>
    <scope>NUCLEOTIDE SEQUENCE</scope>
</reference>
<sequence length="64" mass="7130">MEAYTALLVLGPDPPSRLDSLVRAFSIRTAHRLFAQNPAWAGLAAGRRSRTPPGRRSRSRTGRW</sequence>
<dbReference type="EMBL" id="CM027680">
    <property type="protein sequence ID" value="KAG0551074.1"/>
    <property type="molecule type" value="Genomic_DNA"/>
</dbReference>